<dbReference type="GO" id="GO:0016878">
    <property type="term" value="F:acid-thiol ligase activity"/>
    <property type="evidence" value="ECO:0007669"/>
    <property type="project" value="UniProtKB-ARBA"/>
</dbReference>
<dbReference type="Proteomes" id="UP001077662">
    <property type="component" value="Unassembled WGS sequence"/>
</dbReference>
<protein>
    <submittedName>
        <fullName evidence="3">Class I adenylate-forming enzyme family protein</fullName>
    </submittedName>
</protein>
<dbReference type="RefSeq" id="WP_258434767.1">
    <property type="nucleotide sequence ID" value="NZ_JANSGW010000045.1"/>
</dbReference>
<dbReference type="PANTHER" id="PTHR43767">
    <property type="entry name" value="LONG-CHAIN-FATTY-ACID--COA LIGASE"/>
    <property type="match status" value="1"/>
</dbReference>
<reference evidence="3" key="1">
    <citation type="submission" date="2022-09" db="EMBL/GenBank/DDBJ databases">
        <title>Genome analysis and characterization of larvicidal activity of Brevibacillus strains.</title>
        <authorList>
            <person name="Patrusheva E.V."/>
            <person name="Izotova A.O."/>
            <person name="Toshchakov S.V."/>
            <person name="Sineoky S.P."/>
        </authorList>
    </citation>
    <scope>NUCLEOTIDE SEQUENCE</scope>
    <source>
        <strain evidence="3">VKPM_B-13247</strain>
    </source>
</reference>
<dbReference type="InterPro" id="IPR045851">
    <property type="entry name" value="AMP-bd_C_sf"/>
</dbReference>
<feature type="domain" description="AMP-dependent synthetase/ligase" evidence="1">
    <location>
        <begin position="11"/>
        <end position="356"/>
    </location>
</feature>
<dbReference type="InterPro" id="IPR000873">
    <property type="entry name" value="AMP-dep_synth/lig_dom"/>
</dbReference>
<dbReference type="InterPro" id="IPR025110">
    <property type="entry name" value="AMP-bd_C"/>
</dbReference>
<name>A0AAP3DJY1_BRELA</name>
<organism evidence="3 4">
    <name type="scientific">Brevibacillus laterosporus</name>
    <name type="common">Bacillus laterosporus</name>
    <dbReference type="NCBI Taxonomy" id="1465"/>
    <lineage>
        <taxon>Bacteria</taxon>
        <taxon>Bacillati</taxon>
        <taxon>Bacillota</taxon>
        <taxon>Bacilli</taxon>
        <taxon>Bacillales</taxon>
        <taxon>Paenibacillaceae</taxon>
        <taxon>Brevibacillus</taxon>
    </lineage>
</organism>
<dbReference type="EMBL" id="JAPTNE010000045">
    <property type="protein sequence ID" value="MCZ0809854.1"/>
    <property type="molecule type" value="Genomic_DNA"/>
</dbReference>
<dbReference type="CDD" id="cd04433">
    <property type="entry name" value="AFD_class_I"/>
    <property type="match status" value="1"/>
</dbReference>
<proteinExistence type="predicted"/>
<dbReference type="Gene3D" id="3.30.300.30">
    <property type="match status" value="1"/>
</dbReference>
<dbReference type="Pfam" id="PF13193">
    <property type="entry name" value="AMP-binding_C"/>
    <property type="match status" value="1"/>
</dbReference>
<dbReference type="SUPFAM" id="SSF56801">
    <property type="entry name" value="Acetyl-CoA synthetase-like"/>
    <property type="match status" value="1"/>
</dbReference>
<dbReference type="InterPro" id="IPR042099">
    <property type="entry name" value="ANL_N_sf"/>
</dbReference>
<accession>A0AAP3DJY1</accession>
<dbReference type="AlphaFoldDB" id="A0AAP3DJY1"/>
<dbReference type="InterPro" id="IPR050237">
    <property type="entry name" value="ATP-dep_AMP-bd_enzyme"/>
</dbReference>
<feature type="domain" description="AMP-binding enzyme C-terminal" evidence="2">
    <location>
        <begin position="408"/>
        <end position="481"/>
    </location>
</feature>
<evidence type="ECO:0000313" key="3">
    <source>
        <dbReference type="EMBL" id="MCZ0809854.1"/>
    </source>
</evidence>
<evidence type="ECO:0000259" key="1">
    <source>
        <dbReference type="Pfam" id="PF00501"/>
    </source>
</evidence>
<dbReference type="PANTHER" id="PTHR43767:SF1">
    <property type="entry name" value="NONRIBOSOMAL PEPTIDE SYNTHASE PES1 (EUROFUNG)-RELATED"/>
    <property type="match status" value="1"/>
</dbReference>
<comment type="caution">
    <text evidence="3">The sequence shown here is derived from an EMBL/GenBank/DDBJ whole genome shotgun (WGS) entry which is preliminary data.</text>
</comment>
<evidence type="ECO:0000259" key="2">
    <source>
        <dbReference type="Pfam" id="PF13193"/>
    </source>
</evidence>
<gene>
    <name evidence="3" type="ORF">O0554_23620</name>
</gene>
<dbReference type="Pfam" id="PF00501">
    <property type="entry name" value="AMP-binding"/>
    <property type="match status" value="1"/>
</dbReference>
<evidence type="ECO:0000313" key="4">
    <source>
        <dbReference type="Proteomes" id="UP001077662"/>
    </source>
</evidence>
<dbReference type="Gene3D" id="3.40.50.12780">
    <property type="entry name" value="N-terminal domain of ligase-like"/>
    <property type="match status" value="1"/>
</dbReference>
<sequence length="488" mass="54840">MIYKHLKQLIEHNPRLTAIIKETEEIPYQAVVSEADHLIQIFQKFGLHAETPLAIVLQKSEVIWAAIVAASHLNISVMLVDPLLKEEEMQKIMTMYKTQYVLREINSKSIDSLEYKEWYELSCFEHVFSIGNIGKYATCWNEYLKPTTNQSNLVFLTSGSTKIPSAVVKPMESLMSDGKRIGQTLGIVPEDRILCAAPTYHIYGTICGCFVPFLCGASVSFTGAYVLPSSLEKKIYKQACNILMAVPAHYKMLVEHVDKPLDQIRIALSATSPLSDELLLSCKKKLNLFIQNIYGSSEAGVVSIQRNRFSSRESTSVGTPIDGVQVKLDDTNPFEFDGKTVNELLIKSESLAKGYLRKGDSDESGYVVQDGWWRTGDLAYLSEEGELHIVGRLNITINVNGKKVNPYEIEEVLSQHLAIADAVVVGEHDPIRGEMAVAYVVAKNQITEVELLEYCREKLSDFKVPRRIEFREDLPKTAAGKVRRKEVR</sequence>